<evidence type="ECO:0000256" key="8">
    <source>
        <dbReference type="SAM" id="MobiDB-lite"/>
    </source>
</evidence>
<keyword evidence="5" id="KW-0965">Cell junction</keyword>
<proteinExistence type="inferred from homology"/>
<feature type="compositionally biased region" description="Acidic residues" evidence="8">
    <location>
        <begin position="13"/>
        <end position="25"/>
    </location>
</feature>
<evidence type="ECO:0000256" key="1">
    <source>
        <dbReference type="ARBA" id="ARBA00004141"/>
    </source>
</evidence>
<evidence type="ECO:0000256" key="4">
    <source>
        <dbReference type="ARBA" id="ARBA00022692"/>
    </source>
</evidence>
<evidence type="ECO:0000313" key="10">
    <source>
        <dbReference type="EMBL" id="KAL5105471.1"/>
    </source>
</evidence>
<reference evidence="10 11" key="1">
    <citation type="journal article" date="2022" name="Front. Cell. Infect. Microbiol.">
        <title>The Genomes of Two Strains of Taenia crassiceps the Animal Model for the Study of Human Cysticercosis.</title>
        <authorList>
            <person name="Bobes R.J."/>
            <person name="Estrada K."/>
            <person name="Rios-Valencia D.G."/>
            <person name="Calderon-Gallegos A."/>
            <person name="de la Torre P."/>
            <person name="Carrero J.C."/>
            <person name="Sanchez-Flores A."/>
            <person name="Laclette J.P."/>
        </authorList>
    </citation>
    <scope>NUCLEOTIDE SEQUENCE [LARGE SCALE GENOMIC DNA]</scope>
    <source>
        <strain evidence="10">WFUcys</strain>
    </source>
</reference>
<comment type="caution">
    <text evidence="10">The sequence shown here is derived from an EMBL/GenBank/DDBJ whole genome shotgun (WGS) entry which is preliminary data.</text>
</comment>
<name>A0ABR4Q759_9CEST</name>
<feature type="transmembrane region" description="Helical" evidence="9">
    <location>
        <begin position="212"/>
        <end position="234"/>
    </location>
</feature>
<keyword evidence="4 9" id="KW-0812">Transmembrane</keyword>
<keyword evidence="6 9" id="KW-1133">Transmembrane helix</keyword>
<evidence type="ECO:0000256" key="3">
    <source>
        <dbReference type="ARBA" id="ARBA00008691"/>
    </source>
</evidence>
<protein>
    <submittedName>
        <fullName evidence="10">Uncharacterized protein</fullName>
    </submittedName>
</protein>
<feature type="transmembrane region" description="Helical" evidence="9">
    <location>
        <begin position="167"/>
        <end position="192"/>
    </location>
</feature>
<evidence type="ECO:0000313" key="11">
    <source>
        <dbReference type="Proteomes" id="UP001651158"/>
    </source>
</evidence>
<dbReference type="PANTHER" id="PTHR14399:SF5">
    <property type="entry name" value="CELL JUNCTION PROTEIN VAB-9"/>
    <property type="match status" value="1"/>
</dbReference>
<feature type="region of interest" description="Disordered" evidence="8">
    <location>
        <begin position="1"/>
        <end position="25"/>
    </location>
</feature>
<evidence type="ECO:0000256" key="9">
    <source>
        <dbReference type="SAM" id="Phobius"/>
    </source>
</evidence>
<dbReference type="EMBL" id="JAKROA010000008">
    <property type="protein sequence ID" value="KAL5105471.1"/>
    <property type="molecule type" value="Genomic_DNA"/>
</dbReference>
<accession>A0ABR4Q759</accession>
<dbReference type="Gene3D" id="1.20.140.150">
    <property type="match status" value="1"/>
</dbReference>
<evidence type="ECO:0000256" key="5">
    <source>
        <dbReference type="ARBA" id="ARBA00022949"/>
    </source>
</evidence>
<comment type="subcellular location">
    <subcellularLocation>
        <location evidence="2">Cell junction</location>
    </subcellularLocation>
    <subcellularLocation>
        <location evidence="1">Membrane</location>
        <topology evidence="1">Multi-pass membrane protein</topology>
    </subcellularLocation>
</comment>
<keyword evidence="7 9" id="KW-0472">Membrane</keyword>
<feature type="transmembrane region" description="Helical" evidence="9">
    <location>
        <begin position="70"/>
        <end position="93"/>
    </location>
</feature>
<organism evidence="10 11">
    <name type="scientific">Taenia crassiceps</name>
    <dbReference type="NCBI Taxonomy" id="6207"/>
    <lineage>
        <taxon>Eukaryota</taxon>
        <taxon>Metazoa</taxon>
        <taxon>Spiralia</taxon>
        <taxon>Lophotrochozoa</taxon>
        <taxon>Platyhelminthes</taxon>
        <taxon>Cestoda</taxon>
        <taxon>Eucestoda</taxon>
        <taxon>Cyclophyllidea</taxon>
        <taxon>Taeniidae</taxon>
        <taxon>Taenia</taxon>
    </lineage>
</organism>
<dbReference type="PANTHER" id="PTHR14399">
    <property type="entry name" value="P53-INDUCED PROTEIN RELATED"/>
    <property type="match status" value="1"/>
</dbReference>
<evidence type="ECO:0000256" key="6">
    <source>
        <dbReference type="ARBA" id="ARBA00022989"/>
    </source>
</evidence>
<dbReference type="Proteomes" id="UP001651158">
    <property type="component" value="Unassembled WGS sequence"/>
</dbReference>
<feature type="transmembrane region" description="Helical" evidence="9">
    <location>
        <begin position="122"/>
        <end position="155"/>
    </location>
</feature>
<keyword evidence="11" id="KW-1185">Reference proteome</keyword>
<comment type="similarity">
    <text evidence="3">Belongs to the TMEM47 family.</text>
</comment>
<evidence type="ECO:0000256" key="7">
    <source>
        <dbReference type="ARBA" id="ARBA00023136"/>
    </source>
</evidence>
<gene>
    <name evidence="10" type="ORF">TcWFU_005257</name>
</gene>
<sequence>MDWNWQGKRTMEEIEDEEEDLEGEDGAFKDAIIEPPPLRPKSNKLTSNSHQGRAPTLTIEVVRACRPLKVLSLLLAILALALLIAASCSSSWMHLAPIRMGVVHECFPMEDGEYRCSQTSCFTIAFIIAMILAMAGMGFLFVGIVLYIAALLVYAPIPKRGLYNATVGMFFVAAITYTSCLIIHPIFFLIQFSDEQLQPEGHTHGSGTITPGYALFVGVAGILILLVSTVLLTVDKRVDEIIYREKIIQ</sequence>
<dbReference type="InterPro" id="IPR015664">
    <property type="entry name" value="P53_induced"/>
</dbReference>
<evidence type="ECO:0000256" key="2">
    <source>
        <dbReference type="ARBA" id="ARBA00004282"/>
    </source>
</evidence>